<feature type="compositionally biased region" description="Basic residues" evidence="1">
    <location>
        <begin position="1"/>
        <end position="12"/>
    </location>
</feature>
<dbReference type="Proteomes" id="UP001493487">
    <property type="component" value="Unassembled WGS sequence"/>
</dbReference>
<comment type="caution">
    <text evidence="2">The sequence shown here is derived from an EMBL/GenBank/DDBJ whole genome shotgun (WGS) entry which is preliminary data.</text>
</comment>
<accession>A0ABV1KT66</accession>
<feature type="region of interest" description="Disordered" evidence="1">
    <location>
        <begin position="1"/>
        <end position="58"/>
    </location>
</feature>
<dbReference type="EMBL" id="JASKHM010000006">
    <property type="protein sequence ID" value="MEQ4483219.1"/>
    <property type="molecule type" value="Genomic_DNA"/>
</dbReference>
<reference evidence="2 3" key="1">
    <citation type="journal article" date="2023" name="Genome Announc.">
        <title>Pan-Genome Analyses of the Genus Cohnella and Proposal of the Novel Species Cohnella silvisoli sp. nov., Isolated from Forest Soil.</title>
        <authorList>
            <person name="Wang C."/>
            <person name="Mao L."/>
            <person name="Bao G."/>
            <person name="Zhu H."/>
        </authorList>
    </citation>
    <scope>NUCLEOTIDE SEQUENCE [LARGE SCALE GENOMIC DNA]</scope>
    <source>
        <strain evidence="2 3">NL03-T5-1</strain>
    </source>
</reference>
<name>A0ABV1KT66_9BACL</name>
<organism evidence="2 3">
    <name type="scientific">Cohnella silvisoli</name>
    <dbReference type="NCBI Taxonomy" id="2873699"/>
    <lineage>
        <taxon>Bacteria</taxon>
        <taxon>Bacillati</taxon>
        <taxon>Bacillota</taxon>
        <taxon>Bacilli</taxon>
        <taxon>Bacillales</taxon>
        <taxon>Paenibacillaceae</taxon>
        <taxon>Cohnella</taxon>
    </lineage>
</organism>
<feature type="compositionally biased region" description="Basic and acidic residues" evidence="1">
    <location>
        <begin position="24"/>
        <end position="42"/>
    </location>
</feature>
<dbReference type="RefSeq" id="WP_232184353.1">
    <property type="nucleotide sequence ID" value="NZ_JAIOAP010000002.1"/>
</dbReference>
<sequence length="85" mass="9532">MSKGRVWNKGKRNGGGGIPPGKISYKERLKNESADSLIKTEESSAATNGEASRVNRVEKMNRDNWVTRPVRIKRDPNPDIDPKKI</sequence>
<gene>
    <name evidence="2" type="ORF">QJS35_12535</name>
</gene>
<evidence type="ECO:0000313" key="3">
    <source>
        <dbReference type="Proteomes" id="UP001493487"/>
    </source>
</evidence>
<protein>
    <submittedName>
        <fullName evidence="2">Uncharacterized protein</fullName>
    </submittedName>
</protein>
<evidence type="ECO:0000256" key="1">
    <source>
        <dbReference type="SAM" id="MobiDB-lite"/>
    </source>
</evidence>
<keyword evidence="3" id="KW-1185">Reference proteome</keyword>
<evidence type="ECO:0000313" key="2">
    <source>
        <dbReference type="EMBL" id="MEQ4483219.1"/>
    </source>
</evidence>
<proteinExistence type="predicted"/>